<dbReference type="SUPFAM" id="SSF53795">
    <property type="entry name" value="PEP carboxykinase-like"/>
    <property type="match status" value="1"/>
</dbReference>
<gene>
    <name evidence="1" type="ordered locus">TMO_a0580</name>
</gene>
<name>I3TT95_TISMK</name>
<reference evidence="1 2" key="1">
    <citation type="journal article" date="2012" name="J. Am. Chem. Soc.">
        <title>Bacterial biosynthesis and maturation of the didemnin anti-cancer agents.</title>
        <authorList>
            <person name="Xu Y."/>
            <person name="Kersten R.D."/>
            <person name="Nam S.J."/>
            <person name="Lu L."/>
            <person name="Al-Suwailem A.M."/>
            <person name="Zheng H."/>
            <person name="Fenical W."/>
            <person name="Dorrestein P.C."/>
            <person name="Moore B.S."/>
            <person name="Qian P.Y."/>
        </authorList>
    </citation>
    <scope>NUCLEOTIDE SEQUENCE [LARGE SCALE GENOMIC DNA]</scope>
    <source>
        <strain evidence="1 2">KA081020-065</strain>
    </source>
</reference>
<organism evidence="1 2">
    <name type="scientific">Tistrella mobilis (strain KA081020-065)</name>
    <dbReference type="NCBI Taxonomy" id="1110502"/>
    <lineage>
        <taxon>Bacteria</taxon>
        <taxon>Pseudomonadati</taxon>
        <taxon>Pseudomonadota</taxon>
        <taxon>Alphaproteobacteria</taxon>
        <taxon>Geminicoccales</taxon>
        <taxon>Geminicoccaceae</taxon>
        <taxon>Tistrella</taxon>
    </lineage>
</organism>
<dbReference type="Gene3D" id="3.40.50.300">
    <property type="entry name" value="P-loop containing nucleotide triphosphate hydrolases"/>
    <property type="match status" value="1"/>
</dbReference>
<dbReference type="AlphaFoldDB" id="I3TT95"/>
<dbReference type="RefSeq" id="WP_014747660.1">
    <property type="nucleotide sequence ID" value="NC_017957.2"/>
</dbReference>
<dbReference type="KEGG" id="tmo:TMO_a0580"/>
<keyword evidence="1" id="KW-0808">Transferase</keyword>
<dbReference type="InterPro" id="IPR027417">
    <property type="entry name" value="P-loop_NTPase"/>
</dbReference>
<dbReference type="Proteomes" id="UP000005258">
    <property type="component" value="Plasmid pTM1"/>
</dbReference>
<accession>I3TT95</accession>
<dbReference type="HOGENOM" id="CLU_073290_1_0_5"/>
<geneLocation type="plasmid" evidence="1 2">
    <name>pTM1</name>
</geneLocation>
<keyword evidence="1" id="KW-0418">Kinase</keyword>
<keyword evidence="1" id="KW-0614">Plasmid</keyword>
<keyword evidence="2" id="KW-1185">Reference proteome</keyword>
<proteinExistence type="predicted"/>
<evidence type="ECO:0000313" key="2">
    <source>
        <dbReference type="Proteomes" id="UP000005258"/>
    </source>
</evidence>
<evidence type="ECO:0000313" key="1">
    <source>
        <dbReference type="EMBL" id="AFK55983.1"/>
    </source>
</evidence>
<sequence>MMAGNDLPYRYRMLGLVLASAVPLGGLEPAGPEAGDPVATIRLGPVPEDLPAPLFTGPHSRIDATHYIQILPGLGRLMIVAGREVVLAPDAPEHVDHMMRVAVYTHLSFCNGLLPLHASGLVLGDGVAAFCGDSGAGKSTLAAAFTDAGTELVADDVCHLQEVAGETRVRSLQRELRLWDSSVAGLAWAGRGERPVAAGVDKFRFDDLVPTAAADRLLPLRGIFGLAATAETPGIRIERLSGLAALKLVLGNLYGGWVMGPLGREPAIQAAVLRLVQRVPVHRLHYPRRFDALPAVVATIRQHLAAAVPAVSEDVPTS</sequence>
<dbReference type="EMBL" id="CP003237">
    <property type="protein sequence ID" value="AFK55983.1"/>
    <property type="molecule type" value="Genomic_DNA"/>
</dbReference>
<protein>
    <submittedName>
        <fullName evidence="1">HPr kinase</fullName>
    </submittedName>
</protein>
<dbReference type="GO" id="GO:0016301">
    <property type="term" value="F:kinase activity"/>
    <property type="evidence" value="ECO:0007669"/>
    <property type="project" value="UniProtKB-KW"/>
</dbReference>